<dbReference type="EMBL" id="CAJOAY010001503">
    <property type="protein sequence ID" value="CAF3851472.1"/>
    <property type="molecule type" value="Genomic_DNA"/>
</dbReference>
<dbReference type="Proteomes" id="UP000663881">
    <property type="component" value="Unassembled WGS sequence"/>
</dbReference>
<sequence length="112" mass="12980">ISSKDNGQWQPIYNLYETDEEIHAIVELAGFKQGESRIQILEDAIIVDSCCDDFKKPLINPEIHHEKIPMGKFKIEIPLKCRIDPDKSCAIHEEDLWRIKCGKKEPATRTFE</sequence>
<reference evidence="1" key="1">
    <citation type="submission" date="2021-02" db="EMBL/GenBank/DDBJ databases">
        <authorList>
            <person name="Nowell W R."/>
        </authorList>
    </citation>
    <scope>NUCLEOTIDE SEQUENCE</scope>
</reference>
<accession>A0A815ULW8</accession>
<dbReference type="CDD" id="cd06464">
    <property type="entry name" value="ACD_sHsps-like"/>
    <property type="match status" value="1"/>
</dbReference>
<dbReference type="SUPFAM" id="SSF49764">
    <property type="entry name" value="HSP20-like chaperones"/>
    <property type="match status" value="1"/>
</dbReference>
<dbReference type="Gene3D" id="2.60.40.790">
    <property type="match status" value="1"/>
</dbReference>
<evidence type="ECO:0000313" key="3">
    <source>
        <dbReference type="Proteomes" id="UP000663891"/>
    </source>
</evidence>
<comment type="caution">
    <text evidence="1">The sequence shown here is derived from an EMBL/GenBank/DDBJ whole genome shotgun (WGS) entry which is preliminary data.</text>
</comment>
<protein>
    <submittedName>
        <fullName evidence="1">Uncharacterized protein</fullName>
    </submittedName>
</protein>
<dbReference type="InterPro" id="IPR008978">
    <property type="entry name" value="HSP20-like_chaperone"/>
</dbReference>
<feature type="non-terminal residue" evidence="1">
    <location>
        <position position="1"/>
    </location>
</feature>
<name>A0A815ULW8_9BILA</name>
<organism evidence="1 3">
    <name type="scientific">Adineta steineri</name>
    <dbReference type="NCBI Taxonomy" id="433720"/>
    <lineage>
        <taxon>Eukaryota</taxon>
        <taxon>Metazoa</taxon>
        <taxon>Spiralia</taxon>
        <taxon>Gnathifera</taxon>
        <taxon>Rotifera</taxon>
        <taxon>Eurotatoria</taxon>
        <taxon>Bdelloidea</taxon>
        <taxon>Adinetida</taxon>
        <taxon>Adinetidae</taxon>
        <taxon>Adineta</taxon>
    </lineage>
</organism>
<dbReference type="Proteomes" id="UP000663891">
    <property type="component" value="Unassembled WGS sequence"/>
</dbReference>
<dbReference type="OrthoDB" id="10359416at2759"/>
<dbReference type="AlphaFoldDB" id="A0A815ULW8"/>
<evidence type="ECO:0000313" key="1">
    <source>
        <dbReference type="EMBL" id="CAF1521669.1"/>
    </source>
</evidence>
<evidence type="ECO:0000313" key="2">
    <source>
        <dbReference type="EMBL" id="CAF3851472.1"/>
    </source>
</evidence>
<gene>
    <name evidence="2" type="ORF">OKA104_LOCUS21520</name>
    <name evidence="1" type="ORF">VCS650_LOCUS43304</name>
</gene>
<proteinExistence type="predicted"/>
<dbReference type="EMBL" id="CAJNON010003165">
    <property type="protein sequence ID" value="CAF1521669.1"/>
    <property type="molecule type" value="Genomic_DNA"/>
</dbReference>